<feature type="compositionally biased region" description="Low complexity" evidence="4">
    <location>
        <begin position="404"/>
        <end position="415"/>
    </location>
</feature>
<feature type="region of interest" description="Disordered" evidence="4">
    <location>
        <begin position="779"/>
        <end position="821"/>
    </location>
</feature>
<keyword evidence="8" id="KW-1185">Reference proteome</keyword>
<dbReference type="Pfam" id="PF00704">
    <property type="entry name" value="Glyco_hydro_18"/>
    <property type="match status" value="1"/>
</dbReference>
<feature type="compositionally biased region" description="Pro residues" evidence="4">
    <location>
        <begin position="426"/>
        <end position="449"/>
    </location>
</feature>
<reference evidence="7 8" key="1">
    <citation type="submission" date="2024-10" db="EMBL/GenBank/DDBJ databases">
        <title>Updated reference genomes for cyclostephanoid diatoms.</title>
        <authorList>
            <person name="Roberts W.R."/>
            <person name="Alverson A.J."/>
        </authorList>
    </citation>
    <scope>NUCLEOTIDE SEQUENCE [LARGE SCALE GENOMIC DNA]</scope>
    <source>
        <strain evidence="7 8">AJA228-03</strain>
    </source>
</reference>
<dbReference type="InterPro" id="IPR001223">
    <property type="entry name" value="Glyco_hydro18_cat"/>
</dbReference>
<dbReference type="InterPro" id="IPR001579">
    <property type="entry name" value="Glyco_hydro_18_chit_AS"/>
</dbReference>
<evidence type="ECO:0000256" key="4">
    <source>
        <dbReference type="SAM" id="MobiDB-lite"/>
    </source>
</evidence>
<evidence type="ECO:0000259" key="6">
    <source>
        <dbReference type="PROSITE" id="PS51910"/>
    </source>
</evidence>
<feature type="non-terminal residue" evidence="7">
    <location>
        <position position="1"/>
    </location>
</feature>
<evidence type="ECO:0000313" key="7">
    <source>
        <dbReference type="EMBL" id="KAL3826553.1"/>
    </source>
</evidence>
<evidence type="ECO:0000313" key="8">
    <source>
        <dbReference type="Proteomes" id="UP001530377"/>
    </source>
</evidence>
<dbReference type="GO" id="GO:0016798">
    <property type="term" value="F:hydrolase activity, acting on glycosyl bonds"/>
    <property type="evidence" value="ECO:0007669"/>
    <property type="project" value="UniProtKB-KW"/>
</dbReference>
<dbReference type="Gene3D" id="3.10.50.10">
    <property type="match status" value="1"/>
</dbReference>
<dbReference type="PROSITE" id="PS51910">
    <property type="entry name" value="GH18_2"/>
    <property type="match status" value="1"/>
</dbReference>
<dbReference type="InterPro" id="IPR017853">
    <property type="entry name" value="GH"/>
</dbReference>
<name>A0ABD3SQ09_9STRA</name>
<dbReference type="Proteomes" id="UP001530377">
    <property type="component" value="Unassembled WGS sequence"/>
</dbReference>
<feature type="domain" description="GH18" evidence="6">
    <location>
        <begin position="1224"/>
        <end position="1575"/>
    </location>
</feature>
<dbReference type="EMBL" id="JALLPB020000019">
    <property type="protein sequence ID" value="KAL3826553.1"/>
    <property type="molecule type" value="Genomic_DNA"/>
</dbReference>
<dbReference type="SUPFAM" id="SSF54556">
    <property type="entry name" value="Chitinase insertion domain"/>
    <property type="match status" value="1"/>
</dbReference>
<dbReference type="Gene3D" id="3.20.20.80">
    <property type="entry name" value="Glycosidases"/>
    <property type="match status" value="1"/>
</dbReference>
<keyword evidence="1 3" id="KW-0378">Hydrolase</keyword>
<feature type="compositionally biased region" description="Polar residues" evidence="4">
    <location>
        <begin position="879"/>
        <end position="902"/>
    </location>
</feature>
<dbReference type="InterPro" id="IPR011583">
    <property type="entry name" value="Chitinase_II/V-like_cat"/>
</dbReference>
<feature type="region of interest" description="Disordered" evidence="4">
    <location>
        <begin position="1"/>
        <end position="29"/>
    </location>
</feature>
<feature type="transmembrane region" description="Helical" evidence="5">
    <location>
        <begin position="4274"/>
        <end position="4293"/>
    </location>
</feature>
<dbReference type="InterPro" id="IPR050314">
    <property type="entry name" value="Glycosyl_Hydrlase_18"/>
</dbReference>
<sequence>PESPMGSLRSICHPAGPIPETVQGGSSKTGLDGIKRWGAHRLSQKLSLDFDEPRHIDIMKTTNGKPGTRPVTSSTIPTSSTATSTTLAVAILLLLPAVSVLAQTAADPDAANHKFYFFCGSSFADIQADTCSERQWCPSATDDECLVPGQTCFANTPCDARLIENVTLPTYSLSLYPETSDPTDKMFCGVDYSDASSACLAGGDEGAARHCPNMECAVAGQMCFVDMPCSYFAMTNPEANPLLGFQDMEVSETESELPDPGTELSTTFCGATFQEAAAGCSSLTWCRNGNSQECPNGMTCFVGVNADNPECEINAIMKAEYEEAKLNSKVPSLASSNVPTTLPPVALSSTDPRNQNFCGADWEDASNNCDLDRFCPNGDVDCAVEGHTCQTYTTCNAVDMTATPTTDAPTTEPVPTQLPTTDKPSRPPTPNPSIPPAMLPTKPPSPRPTHAPLAYGDFRRDFWCGLTYFDALENCPMRCPSGGDDECATDPVLGDVSSLGLKCMSGVADCKVEKGLGAYGMTTEALDESVVADETTVDDEGGNSASELYGEADISVSDGTVTMTDATATTADDGAPTSPPTSGLPLQGPFKNEMVRIILYGLNATAVLGDTKWMDRWRSITESYIEDFFNDYPTKEMIDAETTELDAVRSSIFDVSVVIADEVWGMPPKHDFDPLVAGEVDVRDASARWRNLRSGGRSSAVRRAQDGINPSKIIMVTYSQVSTYRSSPDAVNDDPNILLQRPLETPEYRADYVVYLRSMDFSGFGDLEYVSNIMYTDFPTPSPTTLKPTESPVTSGEPEPTAPPQIDQLTNEPTHPPTENFGCNLCEPGQIGINADVILNGEVMTCVDVYSWFLENFRQGSLDCEDGQSELNSVCCQDAESSVTAQEPTPAPSANSPESTANEPAEAPVESEEPEDDEFGLPEVTSLAETFYCGASWDSVSSDCKEATPCPSGDSGECPSGEKCIAFTNCGGKFSFVSDPTVEGGGPNVDKVKGTFFCGTSMQFLEMKCDGATPCPNGPEDCEGEGEKYGCFAFTGCNEQVDPGSFVGFLSPPDEEDVDAQLPEFSGDTTNYFYCSPTWDDLDSKCVNGVPEGATPCPSGDMLECADGEGCFAFACNGGVVPSNTPPVSSPSSPTDDYSVDDVNILKSTFYCGLSIEKIDADCENATPCPSGDECPQGQGCFAFSRCGGVDVDSLVSKFGDTDRPTRAPTEPVVQVCDEEKKMSVNVGYWQSWSIYRDEDCQQMDTSTFDGSPYTHVVYSFASIDSEYRLEAWNGTYENEAPLYKEFNAVKQRFPGTKTMIAVGGWTHNDPGPMEHRFSSMASSRTNRITFANSVVEFLRTYGFDGLDIDWEYPALKERGGKRVDYDNYVLMVKALREVFNATPEPYEISIAIPGNITKLEMGFDLAGLAEHVDWFNVMAYDLRGTWAPNKNAMSHTDIRMINEAVDYMSHFIQRSKLVLGLASYARTYTLADEDCLDLECPFKGPGKGGCEGTDGFLPYFEIADLVTSHSYDILRFDDETQSMVMLTDGNRLISYDNTVSFNRKIQYAEEMCFMGQMLWAIDMLKQGSNPTSSSNGNTAATGDPSDQSFCGIDIQDVVTSCKQPCPSGDSSQCPQGQQCFANTGCSIDNVGAPPPTMCRLCPDPSTQGIKDWLEVEFDGDTMTCGDADMSVISNYATGTEECDSAKQSLGSTCCYNYPENPCMLCRTETEFMDLRALAGIEYEGMNMTCSDLSKRLGPEEFDDKKCTAAQKDHFDQCCYNQCTLCEGQGVKWWNEVQYEEQPLNCGELDSILYANETEAEEDTCTDMISEFEGECCYKYPDDPCDICTKDGKKNTLMPNEQIEYDGSNFTCAEVNNFISPFESSSSQCTVVKDLGFDSCCFDRCSLCGEGSRLDPDVLVEIGGEEDSKRGKCSDIESTLFQEKTTDGSDECNEARALHFDSCCFKIPSVPCQLCATTDYMHHTAMVEFNDDEVTCRSAGNFLMEREEMSSDTCSDAKATIGETCCYSTCDLCGEYDLDWDVFINYNGTDMSCGDFNEIFRKNIVEDGSEQCDALKADYSGTCCYSSPITSCQLCKQADVFFDVKDNAQVDFNGPTTCYDVANFMSRRIEDTDPVCKVTQTSLFDECCYERCNLAGEPGKYPDWTAEVEMDGNVATCLELDDAIKEAAISNDSTECRSLKDAFSATCSYSIPTNACDICPDNAVSVSASAQWNGKESKCSDISKSLATREETDGDVCVNAKNNLQEFCCIDQCQICDKSQEIDPVLTVYHNGQTKTCLEVDTYFYENSILASSDECDKAIYPQCCYTEPETPCNICKQGSEYFDVMGSNTVLYMDQKMTCADVNDMMTRREEDDGETCSSARAEVFDACCENKCSLCPGKGLEAGVKVSYEGRMMTCLELDLGLGPAAFTAGSKQCDEITSQYSEDCCYEKPVTPCRICPGETTGVNKEKFVSYLGVDTSCESLSNYLGSREEQQEEACQSASSEHSEECCFDICSLCDGGKADWETFVTYEGQSIACGDFEWILRDKGMAAGTDQCAVVKGEFSEKCCYDPPETSCNLCHVDQDYLEVSSDVRVVYQGADISCLNLYNSLFVREAADSTQCQAAKNKHAESCCFDKCKVCEFGSSLDATANITVNGTTISCSSLEMSFSKDIVVEGSTLCSAKRDEYAAACCFTSPDNPCKVCPVGSDVKGDVSVDFYGELKSCADIGNKLALSEEAGSETCSAAQNDFSRECCFERCPVCPDGFNLNWEVDIEYDRVTIACGELDGIISGNAIQKSSQECNSLQSTYTSACCYNYATATFAEYGDEKTSAKVITTGFLSTNLDTTTLSPTQKEEAKNVFENLITSTLEADSVLPPDSTVTVTDIDNNGVVQYEIVVNFDDSVIDSVGSDIGITPASATAIEEVLSNPSNLAATADAVKAQAPGASDATVAQVMTAVDVIAFKPVVPVTEEVIVAMEGSIVNTLQSEGLLAEGDTVTVTDIDGQGDVSVSIDSSNTPEIVQSLSNPANLVATADAVKAQAPGASDATVAQVMTAVDVIAFKPVVPVTGVLETNLNTTGLTAQQKEDVIVAMEGSIVTTLQSEGLLAEGDTVTVTDIDGQGDVSVSIDSSNTPEIVQSLSNPANLVATAEAVKTQAPDATVARLMTAVDIIAFKPVVPATGVLETNLNTSGLTAQQKEEVIVAMEGSIVNTLQSEGLLAEGDTVTVTDIDGQGDVSVSIDSSNTPEIVQSLSNPANLVATADAVKAQAPGASDATVAQVMTAVDVIAFKPVAPVTGVLETNLNTSGLTAQQKEEVIVAMEGSIVNTLQSEGLLAEGDIVTVTDIDGQGDVSVMTAVDVIAFKPVVPVTGVLETNLNTSSLTAQQKEEVIVAMEGSIVNTLQSEGLLAEGDTVTVTDIDGQGDVSVSIDSSNTPEIVQSLSNPANLVATADAVKAQAPGASDATVAQVMTAVDVIAFKPVVPVTGVLETNLNTTGLTAQQKEDVIVAMEGSIVNTLQSEGLLAEGDTVTVTDIDGQGDVSVSIDSSNTPEIVQSLSNPANLVATADAVKAQAPDATVARLMTAVDVIAFKPVAPVTGVLETNLNTTSLTAQQKEEVIVAVESSIESTLQSEGLLAEGDTVTVTDIDGQGDVSLSIDSSQTQPPPKETSLQTIADMVASDINATFQNSTTLEALSGGIQAESANSSVAEALLNVNVTNFVQGETITTAAVSTAATGAGPCNLCNVGEIGLEKQIRFNGAQTTCSEVYKFLATQEDAGSDVCAAGKEALHEECCMKKCDLCSSGGIPDWYSMVRVNGKTMTCLELDGFVYEAQIQSGSDQCSQLLEVAAPACCYVPPTEPCHMCKNGFGFENVRTSLSVEYGGSNSTCGQIFNTLFSREEQDSEICSLTSQDLASVCCYDQCSLCGGLQTNAALSVMHDGTQMGCGEFDSNIFPSNLIEEGSNECTAFQNEHRDSCCYDIACSLCAKGDDLYTTKESSMVQFGGSEVTCGEVANFLYEQEMSQGDACLAAQENIFSDCCFQQCEICDAGSSINWAATTTFNKQSQSCTDVYWLLVSESVEAGTEACNGLTQVSKDCCYKAPSQQCTLCKDDNGATYNTRWNTEVTVNGMTKSCGDFNTLLATQESDSTTCTLAKEAIFSDCCFAGSDALVAAANELTAETDAPCSLCKPGQIGIDAEVVFNNSPTTCEEVYNFLIGSFQEISTTCKSAQVKFSLDCCRDQGNLSPSEKPAFGTNSNTTEIDAEGSITTEVPKGEKIVPPLEFETWTRKPSGAIGSASLGNLCAVIIFVFAINLFLLG</sequence>
<gene>
    <name evidence="7" type="ORF">ACHAXA_003617</name>
</gene>
<feature type="region of interest" description="Disordered" evidence="4">
    <location>
        <begin position="59"/>
        <end position="79"/>
    </location>
</feature>
<evidence type="ECO:0000256" key="5">
    <source>
        <dbReference type="SAM" id="Phobius"/>
    </source>
</evidence>
<dbReference type="PANTHER" id="PTHR11177:SF333">
    <property type="entry name" value="CHITINASE"/>
    <property type="match status" value="1"/>
</dbReference>
<dbReference type="SUPFAM" id="SSF51445">
    <property type="entry name" value="(Trans)glycosidases"/>
    <property type="match status" value="1"/>
</dbReference>
<keyword evidence="5" id="KW-0472">Membrane</keyword>
<keyword evidence="5" id="KW-1133">Transmembrane helix</keyword>
<dbReference type="InterPro" id="IPR029070">
    <property type="entry name" value="Chitinase_insertion_sf"/>
</dbReference>
<feature type="compositionally biased region" description="Acidic residues" evidence="4">
    <location>
        <begin position="909"/>
        <end position="919"/>
    </location>
</feature>
<accession>A0ABD3SQ09</accession>
<evidence type="ECO:0000256" key="3">
    <source>
        <dbReference type="RuleBase" id="RU000489"/>
    </source>
</evidence>
<feature type="region of interest" description="Disordered" evidence="4">
    <location>
        <begin position="879"/>
        <end position="919"/>
    </location>
</feature>
<dbReference type="PROSITE" id="PS01095">
    <property type="entry name" value="GH18_1"/>
    <property type="match status" value="1"/>
</dbReference>
<dbReference type="PANTHER" id="PTHR11177">
    <property type="entry name" value="CHITINASE"/>
    <property type="match status" value="1"/>
</dbReference>
<feature type="region of interest" description="Disordered" evidence="4">
    <location>
        <begin position="404"/>
        <end position="451"/>
    </location>
</feature>
<feature type="compositionally biased region" description="Polar residues" evidence="4">
    <location>
        <begin position="783"/>
        <end position="794"/>
    </location>
</feature>
<protein>
    <recommendedName>
        <fullName evidence="6">GH18 domain-containing protein</fullName>
    </recommendedName>
</protein>
<evidence type="ECO:0000256" key="1">
    <source>
        <dbReference type="ARBA" id="ARBA00022801"/>
    </source>
</evidence>
<keyword evidence="2 3" id="KW-0326">Glycosidase</keyword>
<dbReference type="SMART" id="SM00636">
    <property type="entry name" value="Glyco_18"/>
    <property type="match status" value="1"/>
</dbReference>
<comment type="caution">
    <text evidence="7">The sequence shown here is derived from an EMBL/GenBank/DDBJ whole genome shotgun (WGS) entry which is preliminary data.</text>
</comment>
<evidence type="ECO:0000256" key="2">
    <source>
        <dbReference type="ARBA" id="ARBA00023295"/>
    </source>
</evidence>
<proteinExistence type="predicted"/>
<organism evidence="7 8">
    <name type="scientific">Cyclostephanos tholiformis</name>
    <dbReference type="NCBI Taxonomy" id="382380"/>
    <lineage>
        <taxon>Eukaryota</taxon>
        <taxon>Sar</taxon>
        <taxon>Stramenopiles</taxon>
        <taxon>Ochrophyta</taxon>
        <taxon>Bacillariophyta</taxon>
        <taxon>Coscinodiscophyceae</taxon>
        <taxon>Thalassiosirophycidae</taxon>
        <taxon>Stephanodiscales</taxon>
        <taxon>Stephanodiscaceae</taxon>
        <taxon>Cyclostephanos</taxon>
    </lineage>
</organism>
<keyword evidence="5" id="KW-0812">Transmembrane</keyword>